<dbReference type="PATRIC" id="fig|129137.4.peg.2093"/>
<organism evidence="1 4">
    <name type="scientific">Pseudomonas amygdali pv. eriobotryae</name>
    <dbReference type="NCBI Taxonomy" id="129137"/>
    <lineage>
        <taxon>Bacteria</taxon>
        <taxon>Pseudomonadati</taxon>
        <taxon>Pseudomonadota</taxon>
        <taxon>Gammaproteobacteria</taxon>
        <taxon>Pseudomonadales</taxon>
        <taxon>Pseudomonadaceae</taxon>
        <taxon>Pseudomonas</taxon>
        <taxon>Pseudomonas amygdali</taxon>
    </lineage>
</organism>
<comment type="caution">
    <text evidence="1">The sequence shown here is derived from an EMBL/GenBank/DDBJ whole genome shotgun (WGS) entry which is preliminary data.</text>
</comment>
<gene>
    <name evidence="1" type="ORF">ALO70_101893</name>
    <name evidence="3" type="ORF">ALQ39_102222</name>
    <name evidence="2" type="ORF">ALQ86_102005</name>
</gene>
<dbReference type="Proteomes" id="UP000050490">
    <property type="component" value="Unassembled WGS sequence"/>
</dbReference>
<evidence type="ECO:0000313" key="5">
    <source>
        <dbReference type="Proteomes" id="UP000272627"/>
    </source>
</evidence>
<name>A0A0P9PXM8_PSEA0</name>
<reference evidence="1 4" key="1">
    <citation type="submission" date="2015-09" db="EMBL/GenBank/DDBJ databases">
        <title>Genome announcement of multiple Pseudomonas syringae strains.</title>
        <authorList>
            <person name="Thakur S."/>
            <person name="Wang P.W."/>
            <person name="Gong Y."/>
            <person name="Weir B.S."/>
            <person name="Guttman D.S."/>
        </authorList>
    </citation>
    <scope>NUCLEOTIDE SEQUENCE [LARGE SCALE GENOMIC DNA]</scope>
    <source>
        <strain evidence="1 4">ICMP4455</strain>
    </source>
</reference>
<dbReference type="Proteomes" id="UP000275613">
    <property type="component" value="Unassembled WGS sequence"/>
</dbReference>
<accession>A0A0P9PXM8</accession>
<evidence type="ECO:0000313" key="6">
    <source>
        <dbReference type="Proteomes" id="UP000275613"/>
    </source>
</evidence>
<dbReference type="Proteomes" id="UP000272627">
    <property type="component" value="Unassembled WGS sequence"/>
</dbReference>
<evidence type="ECO:0000313" key="1">
    <source>
        <dbReference type="EMBL" id="KPX25609.1"/>
    </source>
</evidence>
<evidence type="ECO:0000313" key="2">
    <source>
        <dbReference type="EMBL" id="RML98376.1"/>
    </source>
</evidence>
<dbReference type="EMBL" id="RBPV01000137">
    <property type="protein sequence ID" value="RMO62313.1"/>
    <property type="molecule type" value="Genomic_DNA"/>
</dbReference>
<dbReference type="AlphaFoldDB" id="A0A0P9PXM8"/>
<evidence type="ECO:0000313" key="4">
    <source>
        <dbReference type="Proteomes" id="UP000050490"/>
    </source>
</evidence>
<sequence length="59" mass="6668">MIIQAMHAGFSNDPCQPRLQQPALETHNQLYRPKGIERLEGMDVSNRGLTVIRLPQLPS</sequence>
<dbReference type="EMBL" id="LJQI01000290">
    <property type="protein sequence ID" value="KPX25609.1"/>
    <property type="molecule type" value="Genomic_DNA"/>
</dbReference>
<dbReference type="EMBL" id="RBOA01000320">
    <property type="protein sequence ID" value="RML98376.1"/>
    <property type="molecule type" value="Genomic_DNA"/>
</dbReference>
<reference evidence="5 6" key="2">
    <citation type="submission" date="2018-08" db="EMBL/GenBank/DDBJ databases">
        <title>Recombination of ecologically and evolutionarily significant loci maintains genetic cohesion in the Pseudomonas syringae species complex.</title>
        <authorList>
            <person name="Dillon M."/>
            <person name="Thakur S."/>
            <person name="Almeida R.N.D."/>
            <person name="Weir B.S."/>
            <person name="Guttman D.S."/>
        </authorList>
    </citation>
    <scope>NUCLEOTIDE SEQUENCE [LARGE SCALE GENOMIC DNA]</scope>
    <source>
        <strain evidence="3 6">ICMP 4316</strain>
        <strain evidence="2 5">ICMP 8636</strain>
    </source>
</reference>
<proteinExistence type="predicted"/>
<protein>
    <submittedName>
        <fullName evidence="1">Uncharacterized protein</fullName>
    </submittedName>
</protein>
<evidence type="ECO:0000313" key="3">
    <source>
        <dbReference type="EMBL" id="RMO62313.1"/>
    </source>
</evidence>